<dbReference type="EMBL" id="DVHL01000004">
    <property type="protein sequence ID" value="HIR65333.1"/>
    <property type="molecule type" value="Genomic_DNA"/>
</dbReference>
<gene>
    <name evidence="7" type="ORF">IAC95_00355</name>
</gene>
<evidence type="ECO:0000256" key="5">
    <source>
        <dbReference type="ARBA" id="ARBA00023002"/>
    </source>
</evidence>
<dbReference type="Gene3D" id="3.40.109.10">
    <property type="entry name" value="NADH Oxidase"/>
    <property type="match status" value="1"/>
</dbReference>
<sequence>MSFSTLCHERFSARKYIDKKVEEEKIVAILEAGRVAPTAKNNQPQRIYLLKSEEALQKIREITPCTFGAPMVLLVCADESRAWTSPFGENYNSAEMDATISCTHMMLQAKDLGLDSCWVLFFDKNKVRQAFALPEEIKPVCLLDIGYTENCAPSPSHANRKPIDQLVTVL</sequence>
<dbReference type="PANTHER" id="PTHR43673">
    <property type="entry name" value="NAD(P)H NITROREDUCTASE YDGI-RELATED"/>
    <property type="match status" value="1"/>
</dbReference>
<evidence type="ECO:0000256" key="3">
    <source>
        <dbReference type="ARBA" id="ARBA00022630"/>
    </source>
</evidence>
<reference evidence="7" key="2">
    <citation type="journal article" date="2021" name="PeerJ">
        <title>Extensive microbial diversity within the chicken gut microbiome revealed by metagenomics and culture.</title>
        <authorList>
            <person name="Gilroy R."/>
            <person name="Ravi A."/>
            <person name="Getino M."/>
            <person name="Pursley I."/>
            <person name="Horton D.L."/>
            <person name="Alikhan N.F."/>
            <person name="Baker D."/>
            <person name="Gharbi K."/>
            <person name="Hall N."/>
            <person name="Watson M."/>
            <person name="Adriaenssens E.M."/>
            <person name="Foster-Nyarko E."/>
            <person name="Jarju S."/>
            <person name="Secka A."/>
            <person name="Antonio M."/>
            <person name="Oren A."/>
            <person name="Chaudhuri R.R."/>
            <person name="La Ragione R."/>
            <person name="Hildebrand F."/>
            <person name="Pallen M.J."/>
        </authorList>
    </citation>
    <scope>NUCLEOTIDE SEQUENCE</scope>
    <source>
        <strain evidence="7">CHK121-14286</strain>
    </source>
</reference>
<evidence type="ECO:0000313" key="8">
    <source>
        <dbReference type="Proteomes" id="UP000824200"/>
    </source>
</evidence>
<keyword evidence="3" id="KW-0285">Flavoprotein</keyword>
<dbReference type="InterPro" id="IPR029479">
    <property type="entry name" value="Nitroreductase"/>
</dbReference>
<dbReference type="Pfam" id="PF00881">
    <property type="entry name" value="Nitroreductase"/>
    <property type="match status" value="2"/>
</dbReference>
<evidence type="ECO:0000259" key="6">
    <source>
        <dbReference type="Pfam" id="PF00881"/>
    </source>
</evidence>
<comment type="cofactor">
    <cofactor evidence="1">
        <name>FMN</name>
        <dbReference type="ChEBI" id="CHEBI:58210"/>
    </cofactor>
</comment>
<evidence type="ECO:0000313" key="7">
    <source>
        <dbReference type="EMBL" id="HIR65333.1"/>
    </source>
</evidence>
<feature type="domain" description="Nitroreductase" evidence="6">
    <location>
        <begin position="9"/>
        <end position="62"/>
    </location>
</feature>
<evidence type="ECO:0000256" key="4">
    <source>
        <dbReference type="ARBA" id="ARBA00022643"/>
    </source>
</evidence>
<keyword evidence="5" id="KW-0560">Oxidoreductase</keyword>
<comment type="caution">
    <text evidence="7">The sequence shown here is derived from an EMBL/GenBank/DDBJ whole genome shotgun (WGS) entry which is preliminary data.</text>
</comment>
<organism evidence="7 8">
    <name type="scientific">Candidatus Fimimonas gallinarum</name>
    <dbReference type="NCBI Taxonomy" id="2840821"/>
    <lineage>
        <taxon>Bacteria</taxon>
        <taxon>Pseudomonadati</taxon>
        <taxon>Myxococcota</taxon>
        <taxon>Myxococcia</taxon>
        <taxon>Myxococcales</taxon>
        <taxon>Cystobacterineae</taxon>
        <taxon>Myxococcaceae</taxon>
        <taxon>Myxococcaceae incertae sedis</taxon>
        <taxon>Candidatus Fimimonas</taxon>
    </lineage>
</organism>
<dbReference type="InterPro" id="IPR000415">
    <property type="entry name" value="Nitroreductase-like"/>
</dbReference>
<name>A0A9D1J7F6_9BACT</name>
<evidence type="ECO:0000256" key="2">
    <source>
        <dbReference type="ARBA" id="ARBA00007118"/>
    </source>
</evidence>
<dbReference type="Proteomes" id="UP000824200">
    <property type="component" value="Unassembled WGS sequence"/>
</dbReference>
<accession>A0A9D1J7F6</accession>
<dbReference type="SUPFAM" id="SSF55469">
    <property type="entry name" value="FMN-dependent nitroreductase-like"/>
    <property type="match status" value="1"/>
</dbReference>
<dbReference type="CDD" id="cd20609">
    <property type="entry name" value="nitroreductase"/>
    <property type="match status" value="1"/>
</dbReference>
<dbReference type="AlphaFoldDB" id="A0A9D1J7F6"/>
<keyword evidence="4" id="KW-0288">FMN</keyword>
<dbReference type="GO" id="GO:0016491">
    <property type="term" value="F:oxidoreductase activity"/>
    <property type="evidence" value="ECO:0007669"/>
    <property type="project" value="UniProtKB-KW"/>
</dbReference>
<comment type="similarity">
    <text evidence="2">Belongs to the nitroreductase family.</text>
</comment>
<evidence type="ECO:0000256" key="1">
    <source>
        <dbReference type="ARBA" id="ARBA00001917"/>
    </source>
</evidence>
<protein>
    <submittedName>
        <fullName evidence="7">Nitroreductase family protein</fullName>
    </submittedName>
</protein>
<feature type="domain" description="Nitroreductase" evidence="6">
    <location>
        <begin position="66"/>
        <end position="147"/>
    </location>
</feature>
<dbReference type="PANTHER" id="PTHR43673:SF2">
    <property type="entry name" value="NITROREDUCTASE"/>
    <property type="match status" value="1"/>
</dbReference>
<reference evidence="7" key="1">
    <citation type="submission" date="2020-10" db="EMBL/GenBank/DDBJ databases">
        <authorList>
            <person name="Gilroy R."/>
        </authorList>
    </citation>
    <scope>NUCLEOTIDE SEQUENCE</scope>
    <source>
        <strain evidence="7">CHK121-14286</strain>
    </source>
</reference>
<proteinExistence type="inferred from homology"/>